<dbReference type="Proteomes" id="UP000256964">
    <property type="component" value="Unassembled WGS sequence"/>
</dbReference>
<evidence type="ECO:0000313" key="4">
    <source>
        <dbReference type="Proteomes" id="UP000256964"/>
    </source>
</evidence>
<sequence length="496" mass="50105">MLTDLMKSQDDAHSSSESKASRAAPPPWSSSFSDARYPEFFLCFRFLAAGLAGCWAFPPASLDDLPLFLFPHAAGAPLNATIRLDSPLVSFTPGWRVATFGGTGQQFAFTNGQNEELRVTLPQNTTAVFYQGFKVAGGSLYFACVDCNSVTAQGPNTIAVDAHDDTENGTQPPETLFSFTNLDPTASHFLTVFNLADDRFNHTSQITFDSLVMTVGADDPGSISSTTTSATFTGIPTITVTAGHGPKQSASPVSTSAGQTDTVGGTVASTTTASPSSDSPSAGSQTTGAGTATSGTGASVTGTANATQPSNTSQATQTQGAGATGTLGSSGTSGSPPTSATDSNGGNGSSGAASQPTSGSGSNTSSAANGSGTSGLSNNGAAPSGGVSKTVIIVVAIVASLVVLSLLAVIVWLLLRSQPPPTDPEGSSGLMREAPTTAIISGPIALAPMRPPNPFADTVPANIPIDEISPVDEIFAAPPLRPPRKPRSDSSQRAQH</sequence>
<feature type="compositionally biased region" description="Polar residues" evidence="1">
    <location>
        <begin position="248"/>
        <end position="259"/>
    </location>
</feature>
<proteinExistence type="predicted"/>
<protein>
    <submittedName>
        <fullName evidence="3">Uncharacterized protein</fullName>
    </submittedName>
</protein>
<feature type="region of interest" description="Disordered" evidence="1">
    <location>
        <begin position="243"/>
        <end position="373"/>
    </location>
</feature>
<keyword evidence="2" id="KW-0812">Transmembrane</keyword>
<dbReference type="AlphaFoldDB" id="A0A371DU11"/>
<feature type="region of interest" description="Disordered" evidence="1">
    <location>
        <begin position="1"/>
        <end position="26"/>
    </location>
</feature>
<evidence type="ECO:0000256" key="2">
    <source>
        <dbReference type="SAM" id="Phobius"/>
    </source>
</evidence>
<keyword evidence="2" id="KW-1133">Transmembrane helix</keyword>
<dbReference type="EMBL" id="KZ857381">
    <property type="protein sequence ID" value="RDX56039.1"/>
    <property type="molecule type" value="Genomic_DNA"/>
</dbReference>
<feature type="compositionally biased region" description="Low complexity" evidence="1">
    <location>
        <begin position="260"/>
        <end position="373"/>
    </location>
</feature>
<keyword evidence="2" id="KW-0472">Membrane</keyword>
<feature type="transmembrane region" description="Helical" evidence="2">
    <location>
        <begin position="391"/>
        <end position="415"/>
    </location>
</feature>
<reference evidence="3 4" key="1">
    <citation type="journal article" date="2018" name="Biotechnol. Biofuels">
        <title>Integrative visual omics of the white-rot fungus Polyporus brumalis exposes the biotechnological potential of its oxidative enzymes for delignifying raw plant biomass.</title>
        <authorList>
            <person name="Miyauchi S."/>
            <person name="Rancon A."/>
            <person name="Drula E."/>
            <person name="Hage H."/>
            <person name="Chaduli D."/>
            <person name="Favel A."/>
            <person name="Grisel S."/>
            <person name="Henrissat B."/>
            <person name="Herpoel-Gimbert I."/>
            <person name="Ruiz-Duenas F.J."/>
            <person name="Chevret D."/>
            <person name="Hainaut M."/>
            <person name="Lin J."/>
            <person name="Wang M."/>
            <person name="Pangilinan J."/>
            <person name="Lipzen A."/>
            <person name="Lesage-Meessen L."/>
            <person name="Navarro D."/>
            <person name="Riley R."/>
            <person name="Grigoriev I.V."/>
            <person name="Zhou S."/>
            <person name="Raouche S."/>
            <person name="Rosso M.N."/>
        </authorList>
    </citation>
    <scope>NUCLEOTIDE SEQUENCE [LARGE SCALE GENOMIC DNA]</scope>
    <source>
        <strain evidence="3 4">BRFM 1820</strain>
    </source>
</reference>
<gene>
    <name evidence="3" type="ORF">OH76DRAFT_1477720</name>
</gene>
<dbReference type="OrthoDB" id="2756540at2759"/>
<evidence type="ECO:0000256" key="1">
    <source>
        <dbReference type="SAM" id="MobiDB-lite"/>
    </source>
</evidence>
<name>A0A371DU11_9APHY</name>
<organism evidence="3 4">
    <name type="scientific">Lentinus brumalis</name>
    <dbReference type="NCBI Taxonomy" id="2498619"/>
    <lineage>
        <taxon>Eukaryota</taxon>
        <taxon>Fungi</taxon>
        <taxon>Dikarya</taxon>
        <taxon>Basidiomycota</taxon>
        <taxon>Agaricomycotina</taxon>
        <taxon>Agaricomycetes</taxon>
        <taxon>Polyporales</taxon>
        <taxon>Polyporaceae</taxon>
        <taxon>Lentinus</taxon>
    </lineage>
</organism>
<accession>A0A371DU11</accession>
<feature type="region of interest" description="Disordered" evidence="1">
    <location>
        <begin position="474"/>
        <end position="496"/>
    </location>
</feature>
<feature type="compositionally biased region" description="Basic and acidic residues" evidence="1">
    <location>
        <begin position="7"/>
        <end position="20"/>
    </location>
</feature>
<keyword evidence="4" id="KW-1185">Reference proteome</keyword>
<dbReference type="STRING" id="139420.A0A371DU11"/>
<evidence type="ECO:0000313" key="3">
    <source>
        <dbReference type="EMBL" id="RDX56039.1"/>
    </source>
</evidence>